<sequence length="63" mass="7707">MNLRKYNKKFALLYFTIFTENDLHLPQTQDNDLKNRADIFKMWHFFALASCFMMKMSKVHLIF</sequence>
<reference evidence="1 2" key="1">
    <citation type="submission" date="2018-10" db="EMBL/GenBank/DDBJ databases">
        <title>Cohnella sp. M2MS4P-1, whole genome shotgun sequence.</title>
        <authorList>
            <person name="Tuo L."/>
        </authorList>
    </citation>
    <scope>NUCLEOTIDE SEQUENCE [LARGE SCALE GENOMIC DNA]</scope>
    <source>
        <strain evidence="1 2">M2MS4P-1</strain>
    </source>
</reference>
<protein>
    <submittedName>
        <fullName evidence="1">Uncharacterized protein</fullName>
    </submittedName>
</protein>
<organism evidence="1 2">
    <name type="scientific">Cohnella endophytica</name>
    <dbReference type="NCBI Taxonomy" id="2419778"/>
    <lineage>
        <taxon>Bacteria</taxon>
        <taxon>Bacillati</taxon>
        <taxon>Bacillota</taxon>
        <taxon>Bacilli</taxon>
        <taxon>Bacillales</taxon>
        <taxon>Paenibacillaceae</taxon>
        <taxon>Cohnella</taxon>
    </lineage>
</organism>
<proteinExistence type="predicted"/>
<accession>A0A494XEC2</accession>
<name>A0A494XEC2_9BACL</name>
<evidence type="ECO:0000313" key="2">
    <source>
        <dbReference type="Proteomes" id="UP000282076"/>
    </source>
</evidence>
<dbReference type="AlphaFoldDB" id="A0A494XEC2"/>
<evidence type="ECO:0000313" key="1">
    <source>
        <dbReference type="EMBL" id="RKP48878.1"/>
    </source>
</evidence>
<comment type="caution">
    <text evidence="1">The sequence shown here is derived from an EMBL/GenBank/DDBJ whole genome shotgun (WGS) entry which is preliminary data.</text>
</comment>
<keyword evidence="2" id="KW-1185">Reference proteome</keyword>
<gene>
    <name evidence="1" type="ORF">D7Z26_21140</name>
</gene>
<dbReference type="Proteomes" id="UP000282076">
    <property type="component" value="Unassembled WGS sequence"/>
</dbReference>
<dbReference type="EMBL" id="RBZM01000009">
    <property type="protein sequence ID" value="RKP48878.1"/>
    <property type="molecule type" value="Genomic_DNA"/>
</dbReference>